<keyword evidence="1" id="KW-0472">Membrane</keyword>
<proteinExistence type="predicted"/>
<dbReference type="SUPFAM" id="SSF54626">
    <property type="entry name" value="Chalcone isomerase"/>
    <property type="match status" value="1"/>
</dbReference>
<dbReference type="GO" id="GO:0016872">
    <property type="term" value="F:intramolecular lyase activity"/>
    <property type="evidence" value="ECO:0007669"/>
    <property type="project" value="InterPro"/>
</dbReference>
<dbReference type="Gene3D" id="3.50.70.10">
    <property type="match status" value="1"/>
</dbReference>
<dbReference type="InterPro" id="IPR016088">
    <property type="entry name" value="Chalcone_isomerase_3-sand"/>
</dbReference>
<dbReference type="Proteomes" id="UP000027586">
    <property type="component" value="Unassembled WGS sequence"/>
</dbReference>
<dbReference type="InterPro" id="IPR016089">
    <property type="entry name" value="Chalcone_isomerase_bundle_sf"/>
</dbReference>
<feature type="transmembrane region" description="Helical" evidence="1">
    <location>
        <begin position="46"/>
        <end position="65"/>
    </location>
</feature>
<dbReference type="PANTHER" id="PTHR47284">
    <property type="entry name" value="FATTY-ACID-BINDING PROTEIN 2"/>
    <property type="match status" value="1"/>
</dbReference>
<evidence type="ECO:0000259" key="2">
    <source>
        <dbReference type="Pfam" id="PF16035"/>
    </source>
</evidence>
<comment type="caution">
    <text evidence="3">The sequence shown here is derived from an EMBL/GenBank/DDBJ whole genome shotgun (WGS) entry which is preliminary data.</text>
</comment>
<dbReference type="InterPro" id="IPR016087">
    <property type="entry name" value="Chalcone_isomerase"/>
</dbReference>
<feature type="domain" description="Chalcone isomerase" evidence="2">
    <location>
        <begin position="104"/>
        <end position="281"/>
    </location>
</feature>
<evidence type="ECO:0000256" key="1">
    <source>
        <dbReference type="SAM" id="Phobius"/>
    </source>
</evidence>
<evidence type="ECO:0000313" key="4">
    <source>
        <dbReference type="Proteomes" id="UP000027586"/>
    </source>
</evidence>
<dbReference type="AlphaFoldDB" id="A0A068SF63"/>
<reference evidence="3" key="1">
    <citation type="submission" date="2013-08" db="EMBL/GenBank/DDBJ databases">
        <title>Gene expansion shapes genome architecture in the human pathogen Lichtheimia corymbifera: an evolutionary genomics analysis in the ancient terrestrial Mucorales (Mucoromycotina).</title>
        <authorList>
            <person name="Schwartze V.U."/>
            <person name="Winter S."/>
            <person name="Shelest E."/>
            <person name="Marcet-Houben M."/>
            <person name="Horn F."/>
            <person name="Wehner S."/>
            <person name="Hoffmann K."/>
            <person name="Riege K."/>
            <person name="Sammeth M."/>
            <person name="Nowrousian M."/>
            <person name="Valiante V."/>
            <person name="Linde J."/>
            <person name="Jacobsen I.D."/>
            <person name="Marz M."/>
            <person name="Brakhage A.A."/>
            <person name="Gabaldon T."/>
            <person name="Bocker S."/>
            <person name="Voigt K."/>
        </authorList>
    </citation>
    <scope>NUCLEOTIDE SEQUENCE [LARGE SCALE GENOMIC DNA]</scope>
    <source>
        <strain evidence="3">FSU 9682</strain>
    </source>
</reference>
<keyword evidence="4" id="KW-1185">Reference proteome</keyword>
<feature type="transmembrane region" description="Helical" evidence="1">
    <location>
        <begin position="108"/>
        <end position="127"/>
    </location>
</feature>
<keyword evidence="1" id="KW-0812">Transmembrane</keyword>
<dbReference type="STRING" id="1263082.A0A068SF63"/>
<dbReference type="Pfam" id="PF16035">
    <property type="entry name" value="Chalcone_2"/>
    <property type="match status" value="1"/>
</dbReference>
<dbReference type="VEuPathDB" id="FungiDB:LCOR_11252.1"/>
<keyword evidence="3" id="KW-0413">Isomerase</keyword>
<dbReference type="InterPro" id="IPR036298">
    <property type="entry name" value="Chalcone_isomerase_sf"/>
</dbReference>
<dbReference type="OrthoDB" id="18193at2759"/>
<dbReference type="PANTHER" id="PTHR47284:SF3">
    <property type="entry name" value="FATTY-ACID-BINDING PROTEIN 2"/>
    <property type="match status" value="1"/>
</dbReference>
<evidence type="ECO:0000313" key="3">
    <source>
        <dbReference type="EMBL" id="CDH60467.1"/>
    </source>
</evidence>
<name>A0A068SF63_9FUNG</name>
<dbReference type="Gene3D" id="1.10.890.20">
    <property type="match status" value="1"/>
</dbReference>
<keyword evidence="1" id="KW-1133">Transmembrane helix</keyword>
<dbReference type="EMBL" id="CBTN010000093">
    <property type="protein sequence ID" value="CDH60467.1"/>
    <property type="molecule type" value="Genomic_DNA"/>
</dbReference>
<gene>
    <name evidence="3" type="ORF">LCOR_11252.1</name>
</gene>
<protein>
    <submittedName>
        <fullName evidence="3">Chalcone-flavanone isomerase</fullName>
    </submittedName>
</protein>
<organism evidence="3 4">
    <name type="scientific">Lichtheimia corymbifera JMRC:FSU:9682</name>
    <dbReference type="NCBI Taxonomy" id="1263082"/>
    <lineage>
        <taxon>Eukaryota</taxon>
        <taxon>Fungi</taxon>
        <taxon>Fungi incertae sedis</taxon>
        <taxon>Mucoromycota</taxon>
        <taxon>Mucoromycotina</taxon>
        <taxon>Mucoromycetes</taxon>
        <taxon>Mucorales</taxon>
        <taxon>Lichtheimiaceae</taxon>
        <taxon>Lichtheimia</taxon>
    </lineage>
</organism>
<accession>A0A068SF63</accession>
<sequence length="293" mass="32934">MQRAAHSLKLFSRVTTTSARQLRCQLHTVAASQRATTTTTTTSPSMAVWAVAAGFVATTGGYLTWKNTMHNPVLAEAKYAGTVEEPSTKLSFPINLQTDSDWKRLVGLGPRTVSFLGINVYVLGLYMRSQDIGMLKTLKGWEQFDKEEFLSKETMAMTLLEQPMDVTIRIVPARGTNMQHLRDGFTRSLLQRMRDQSHDMSEEKEREVMKAIQEFKSQFPLSNVKKGTEFVFTKTRDGGLKMEYEGKDLGTVNNAWLAKNFVMGYLNPTTPASEVARQDIAKGFDTLLNNKDQ</sequence>